<dbReference type="InterPro" id="IPR046229">
    <property type="entry name" value="TnpC-like"/>
</dbReference>
<feature type="coiled-coil region" evidence="1">
    <location>
        <begin position="93"/>
        <end position="127"/>
    </location>
</feature>
<dbReference type="Pfam" id="PF19776">
    <property type="entry name" value="DUF6262"/>
    <property type="match status" value="1"/>
</dbReference>
<sequence length="137" mass="15630">MTRNIKQWQRNIEGLRANAQKKAAATEQRAEAAIALLLKEQRPINFKTVAETAGISTAWLYEHEAIKERIIHLRAQQTPKARIKIPPREQASAASKDAMIVALRQRIQKLEKENRDLKRQVEVANGLLYQQGGKLQQ</sequence>
<keyword evidence="3" id="KW-1185">Reference proteome</keyword>
<comment type="caution">
    <text evidence="2">The sequence shown here is derived from an EMBL/GenBank/DDBJ whole genome shotgun (WGS) entry which is preliminary data.</text>
</comment>
<accession>A0ABQ6G8M1</accession>
<gene>
    <name evidence="2" type="ORF">KDH_79870</name>
</gene>
<keyword evidence="1" id="KW-0175">Coiled coil</keyword>
<dbReference type="Proteomes" id="UP001344906">
    <property type="component" value="Unassembled WGS sequence"/>
</dbReference>
<dbReference type="EMBL" id="BSRI01000003">
    <property type="protein sequence ID" value="GLV61171.1"/>
    <property type="molecule type" value="Genomic_DNA"/>
</dbReference>
<evidence type="ECO:0000256" key="1">
    <source>
        <dbReference type="SAM" id="Coils"/>
    </source>
</evidence>
<name>A0ABQ6G8M1_9CHLR</name>
<organism evidence="2 3">
    <name type="scientific">Dictyobacter halimunensis</name>
    <dbReference type="NCBI Taxonomy" id="3026934"/>
    <lineage>
        <taxon>Bacteria</taxon>
        <taxon>Bacillati</taxon>
        <taxon>Chloroflexota</taxon>
        <taxon>Ktedonobacteria</taxon>
        <taxon>Ktedonobacterales</taxon>
        <taxon>Dictyobacteraceae</taxon>
        <taxon>Dictyobacter</taxon>
    </lineage>
</organism>
<reference evidence="2 3" key="1">
    <citation type="submission" date="2023-02" db="EMBL/GenBank/DDBJ databases">
        <title>Dictyobacter halimunensis sp. nov., a new member of the class Ktedonobacteria from forest soil in a geothermal area.</title>
        <authorList>
            <person name="Rachmania M.K."/>
            <person name="Ningsih F."/>
            <person name="Sakai Y."/>
            <person name="Yabe S."/>
            <person name="Yokota A."/>
            <person name="Sjamsuridzal W."/>
        </authorList>
    </citation>
    <scope>NUCLEOTIDE SEQUENCE [LARGE SCALE GENOMIC DNA]</scope>
    <source>
        <strain evidence="2 3">S3.2.2.5</strain>
    </source>
</reference>
<protein>
    <recommendedName>
        <fullName evidence="4">Transposase</fullName>
    </recommendedName>
</protein>
<dbReference type="RefSeq" id="WP_338258583.1">
    <property type="nucleotide sequence ID" value="NZ_BSRI01000003.1"/>
</dbReference>
<feature type="coiled-coil region" evidence="1">
    <location>
        <begin position="5"/>
        <end position="36"/>
    </location>
</feature>
<proteinExistence type="predicted"/>
<evidence type="ECO:0008006" key="4">
    <source>
        <dbReference type="Google" id="ProtNLM"/>
    </source>
</evidence>
<evidence type="ECO:0000313" key="3">
    <source>
        <dbReference type="Proteomes" id="UP001344906"/>
    </source>
</evidence>
<evidence type="ECO:0000313" key="2">
    <source>
        <dbReference type="EMBL" id="GLV61171.1"/>
    </source>
</evidence>